<organism evidence="9 10">
    <name type="scientific">Hymenochirus boettgeri</name>
    <name type="common">Congo dwarf clawed frog</name>
    <dbReference type="NCBI Taxonomy" id="247094"/>
    <lineage>
        <taxon>Eukaryota</taxon>
        <taxon>Metazoa</taxon>
        <taxon>Chordata</taxon>
        <taxon>Craniata</taxon>
        <taxon>Vertebrata</taxon>
        <taxon>Euteleostomi</taxon>
        <taxon>Amphibia</taxon>
        <taxon>Batrachia</taxon>
        <taxon>Anura</taxon>
        <taxon>Pipoidea</taxon>
        <taxon>Pipidae</taxon>
        <taxon>Pipinae</taxon>
        <taxon>Hymenochirus</taxon>
    </lineage>
</organism>
<name>A0A8T2KI76_9PIPI</name>
<feature type="region of interest" description="Disordered" evidence="6">
    <location>
        <begin position="997"/>
        <end position="1028"/>
    </location>
</feature>
<keyword evidence="4" id="KW-0653">Protein transport</keyword>
<dbReference type="FunFam" id="1.25.40.450:FF:000001">
    <property type="entry name" value="Nuclear pore complex protein"/>
    <property type="match status" value="1"/>
</dbReference>
<dbReference type="InterPro" id="IPR007187">
    <property type="entry name" value="Nucleoporin_Nup133/Nup155_C"/>
</dbReference>
<dbReference type="PANTHER" id="PTHR10350">
    <property type="entry name" value="NUCLEAR PORE COMPLEX PROTEIN NUP155"/>
    <property type="match status" value="1"/>
</dbReference>
<comment type="caution">
    <text evidence="9">The sequence shown here is derived from an EMBL/GenBank/DDBJ whole genome shotgun (WGS) entry which is preliminary data.</text>
</comment>
<feature type="domain" description="Nucleoporin Nup133/Nup155-like N-terminal" evidence="8">
    <location>
        <begin position="77"/>
        <end position="517"/>
    </location>
</feature>
<dbReference type="Pfam" id="PF08801">
    <property type="entry name" value="Nucleoporin_N"/>
    <property type="match status" value="1"/>
</dbReference>
<evidence type="ECO:0008006" key="11">
    <source>
        <dbReference type="Google" id="ProtNLM"/>
    </source>
</evidence>
<dbReference type="PANTHER" id="PTHR10350:SF6">
    <property type="entry name" value="NUCLEAR PORE COMPLEX PROTEIN NUP155"/>
    <property type="match status" value="1"/>
</dbReference>
<dbReference type="OrthoDB" id="338970at2759"/>
<dbReference type="InterPro" id="IPR014908">
    <property type="entry name" value="Nucleoporin_Nup133/Nup155_N"/>
</dbReference>
<accession>A0A8T2KI76</accession>
<evidence type="ECO:0000259" key="8">
    <source>
        <dbReference type="Pfam" id="PF08801"/>
    </source>
</evidence>
<keyword evidence="4" id="KW-0906">Nuclear pore complex</keyword>
<keyword evidence="5" id="KW-0539">Nucleus</keyword>
<gene>
    <name evidence="9" type="ORF">GDO86_002471</name>
</gene>
<feature type="domain" description="Nucleoporin Nup133/Nup155-like C-terminal" evidence="7">
    <location>
        <begin position="669"/>
        <end position="1011"/>
    </location>
</feature>
<sequence>MPSTIPGGPAATAAAMMETLEGAARIIDRQIQEDRASPDLSELLNVPVHNCPTISGVSEMDYPLQSPGLMTVPVLPEISAIRRVPLPPELVEQFGHMQCNCMMGVFPEISRAWLTIDSDIFMWNYDDGGDLAYYDGLSETILSVGLVRPKEAPYPPSTCPCYSSRFQPHIRHLLVLATPVDIVILGVSFANLQPGSLNDSISGGMQLLPDPLYSLPTDNTYLLTITSTDNGRIFLSGKDGCLYEVAYQAEAGWFSQRCRKINHSKSSLSFLVPSVLQFTFSEDDPIVQISIDNSRHILYTRSEKGVLQVYDLGFDGEGMSRVASVSQNSIIAAAGNIARTIDRSVFKPIVHIAVIEKSESMNCHLLAVTHAGVRLYFSTMPFKQPGARPSMLALIHVRLPPGFSASSNVEKPSKVHKALYSNGVLLMTASENEDNDILWCINHDSFPFKKPMMEMQVTTHVDGHSWALSAIDDQKPEKIVTPLNKDIIPLTDPPIMIQQHIMRPLRFVLLSAQGSHIFHKLRPVDQLRHLLVSNGGGDGEEIERFFKLHQEDQACAICLILACSNAACDREVSAWAARAFFRYGGEAQLRIQSSLPAPSNVGPMFGSPLPVASPLSNMGSPLPNPSFLGTPTQGIFAPNVSTPVYGVTTPAPQPATSIPGLMGPEVIFSGKHNGICIYFCRIIGNIWDGSVAVEKIVKSGNREITAIESSVTPQHLESVLLELKGLLDFLDRYSQFTAGSLGNPGFGTPTNRQQRIAGLGRPDVGSSQQVQQELQRKYHNEAQIAEKMSVQGIHLLVRKMCQAFALWKLLCENRFNHIVSDLQKELQELLKITTFKDLVIRDKELIGALIASLISDFIRDNRTIDGISNHLQEVCPLLYSTDDAICSKANELLQRSRNVTNKLEKERMLRESLKEYQRISQQVDLSNVCAQYRQVRFYEGVVELCLTAAEKKDPQGFGLHFHKNGEPEEDIVGLQAFQERLNSYKCITDTLQELVNQSKAAPQSPSVPKKPGPPVLSSDPNMLSNEEAGSHVRQNILVTVYCTCVR</sequence>
<reference evidence="9" key="1">
    <citation type="thesis" date="2020" institute="ProQuest LLC" country="789 East Eisenhower Parkway, Ann Arbor, MI, USA">
        <title>Comparative Genomics and Chromosome Evolution.</title>
        <authorList>
            <person name="Mudd A.B."/>
        </authorList>
    </citation>
    <scope>NUCLEOTIDE SEQUENCE</scope>
    <source>
        <strain evidence="9">Female2</strain>
        <tissue evidence="9">Blood</tissue>
    </source>
</reference>
<proteinExistence type="inferred from homology"/>
<dbReference type="InterPro" id="IPR042533">
    <property type="entry name" value="Nucleoporin_Nup155_C_1"/>
</dbReference>
<dbReference type="Gene3D" id="1.25.40.450">
    <property type="entry name" value="Nucleoporin, helical domain, N-terminal subdomain"/>
    <property type="match status" value="1"/>
</dbReference>
<protein>
    <recommendedName>
        <fullName evidence="11">Nuclear pore complex protein Nup155</fullName>
    </recommendedName>
</protein>
<comment type="subcellular location">
    <subcellularLocation>
        <location evidence="1">Nucleus</location>
        <location evidence="1">Nuclear pore complex</location>
    </subcellularLocation>
</comment>
<evidence type="ECO:0000256" key="4">
    <source>
        <dbReference type="ARBA" id="ARBA00023132"/>
    </source>
</evidence>
<evidence type="ECO:0000256" key="2">
    <source>
        <dbReference type="ARBA" id="ARBA00007373"/>
    </source>
</evidence>
<dbReference type="GO" id="GO:0017056">
    <property type="term" value="F:structural constituent of nuclear pore"/>
    <property type="evidence" value="ECO:0007669"/>
    <property type="project" value="InterPro"/>
</dbReference>
<dbReference type="GO" id="GO:0006405">
    <property type="term" value="P:RNA export from nucleus"/>
    <property type="evidence" value="ECO:0007669"/>
    <property type="project" value="TreeGrafter"/>
</dbReference>
<keyword evidence="4" id="KW-0509">mRNA transport</keyword>
<evidence type="ECO:0000259" key="7">
    <source>
        <dbReference type="Pfam" id="PF03177"/>
    </source>
</evidence>
<keyword evidence="10" id="KW-1185">Reference proteome</keyword>
<dbReference type="GO" id="GO:0000972">
    <property type="term" value="P:transcription-dependent tethering of RNA polymerase II gene DNA at nuclear periphery"/>
    <property type="evidence" value="ECO:0007669"/>
    <property type="project" value="TreeGrafter"/>
</dbReference>
<dbReference type="GO" id="GO:0036228">
    <property type="term" value="P:protein localization to nuclear inner membrane"/>
    <property type="evidence" value="ECO:0007669"/>
    <property type="project" value="TreeGrafter"/>
</dbReference>
<evidence type="ECO:0000256" key="3">
    <source>
        <dbReference type="ARBA" id="ARBA00022448"/>
    </source>
</evidence>
<evidence type="ECO:0000256" key="1">
    <source>
        <dbReference type="ARBA" id="ARBA00004567"/>
    </source>
</evidence>
<dbReference type="Pfam" id="PF03177">
    <property type="entry name" value="Nucleoporin_C"/>
    <property type="match status" value="1"/>
</dbReference>
<dbReference type="InterPro" id="IPR004870">
    <property type="entry name" value="Nucleoporin_Nup155"/>
</dbReference>
<evidence type="ECO:0000313" key="10">
    <source>
        <dbReference type="Proteomes" id="UP000812440"/>
    </source>
</evidence>
<evidence type="ECO:0000256" key="5">
    <source>
        <dbReference type="ARBA" id="ARBA00023242"/>
    </source>
</evidence>
<dbReference type="AlphaFoldDB" id="A0A8T2KI76"/>
<keyword evidence="3" id="KW-0813">Transport</keyword>
<dbReference type="Proteomes" id="UP000812440">
    <property type="component" value="Chromosome 1"/>
</dbReference>
<dbReference type="GO" id="GO:0044611">
    <property type="term" value="C:nuclear pore inner ring"/>
    <property type="evidence" value="ECO:0007669"/>
    <property type="project" value="TreeGrafter"/>
</dbReference>
<comment type="similarity">
    <text evidence="2">Belongs to the non-repetitive/WGA-negative nucleoporin family.</text>
</comment>
<keyword evidence="4" id="KW-0811">Translocation</keyword>
<dbReference type="Gene3D" id="1.20.58.1780">
    <property type="match status" value="1"/>
</dbReference>
<evidence type="ECO:0000256" key="6">
    <source>
        <dbReference type="SAM" id="MobiDB-lite"/>
    </source>
</evidence>
<dbReference type="GO" id="GO:0006606">
    <property type="term" value="P:protein import into nucleus"/>
    <property type="evidence" value="ECO:0007669"/>
    <property type="project" value="TreeGrafter"/>
</dbReference>
<dbReference type="EMBL" id="JAACNH010000001">
    <property type="protein sequence ID" value="KAG8456699.1"/>
    <property type="molecule type" value="Genomic_DNA"/>
</dbReference>
<evidence type="ECO:0000313" key="9">
    <source>
        <dbReference type="EMBL" id="KAG8456699.1"/>
    </source>
</evidence>